<gene>
    <name evidence="2" type="primary">intu</name>
    <name evidence="2" type="ORF">EVAR_30445_1</name>
</gene>
<dbReference type="Proteomes" id="UP000299102">
    <property type="component" value="Unassembled WGS sequence"/>
</dbReference>
<dbReference type="OrthoDB" id="10038586at2759"/>
<dbReference type="GO" id="GO:0001736">
    <property type="term" value="P:establishment of planar polarity"/>
    <property type="evidence" value="ECO:0007669"/>
    <property type="project" value="InterPro"/>
</dbReference>
<name>A0A4C1VWU3_EUMVA</name>
<evidence type="ECO:0000313" key="3">
    <source>
        <dbReference type="Proteomes" id="UP000299102"/>
    </source>
</evidence>
<organism evidence="2 3">
    <name type="scientific">Eumeta variegata</name>
    <name type="common">Bagworm moth</name>
    <name type="synonym">Eumeta japonica</name>
    <dbReference type="NCBI Taxonomy" id="151549"/>
    <lineage>
        <taxon>Eukaryota</taxon>
        <taxon>Metazoa</taxon>
        <taxon>Ecdysozoa</taxon>
        <taxon>Arthropoda</taxon>
        <taxon>Hexapoda</taxon>
        <taxon>Insecta</taxon>
        <taxon>Pterygota</taxon>
        <taxon>Neoptera</taxon>
        <taxon>Endopterygota</taxon>
        <taxon>Lepidoptera</taxon>
        <taxon>Glossata</taxon>
        <taxon>Ditrysia</taxon>
        <taxon>Tineoidea</taxon>
        <taxon>Psychidae</taxon>
        <taxon>Oiketicinae</taxon>
        <taxon>Eumeta</taxon>
    </lineage>
</organism>
<keyword evidence="3" id="KW-1185">Reference proteome</keyword>
<proteinExistence type="predicted"/>
<evidence type="ECO:0000256" key="1">
    <source>
        <dbReference type="SAM" id="MobiDB-lite"/>
    </source>
</evidence>
<dbReference type="PANTHER" id="PTHR21082">
    <property type="entry name" value="PROTEIN INTURNED"/>
    <property type="match status" value="1"/>
</dbReference>
<dbReference type="InterPro" id="IPR039151">
    <property type="entry name" value="INTU"/>
</dbReference>
<reference evidence="2 3" key="1">
    <citation type="journal article" date="2019" name="Commun. Biol.">
        <title>The bagworm genome reveals a unique fibroin gene that provides high tensile strength.</title>
        <authorList>
            <person name="Kono N."/>
            <person name="Nakamura H."/>
            <person name="Ohtoshi R."/>
            <person name="Tomita M."/>
            <person name="Numata K."/>
            <person name="Arakawa K."/>
        </authorList>
    </citation>
    <scope>NUCLEOTIDE SEQUENCE [LARGE SCALE GENOMIC DNA]</scope>
</reference>
<sequence>MGSQHSLYSQWYNGSKQYRHSSNLDISYSEDSNSLKSNSEISEERMQGRRANREQQVHHDSSDSDSDWERQESSKASGSIDMTDIRRSLLGDIEHVTTHRFKQNKTSNNMLNKTLVAIKEYGLLLQAPSELLTQYNNKKNAEPFYFWVIGYVFNEPEPKELYVCYHESVPQDLTEVAYLLSYME</sequence>
<dbReference type="GO" id="GO:0007399">
    <property type="term" value="P:nervous system development"/>
    <property type="evidence" value="ECO:0007669"/>
    <property type="project" value="TreeGrafter"/>
</dbReference>
<dbReference type="EMBL" id="BGZK01000437">
    <property type="protein sequence ID" value="GBP43488.1"/>
    <property type="molecule type" value="Genomic_DNA"/>
</dbReference>
<dbReference type="GO" id="GO:0060271">
    <property type="term" value="P:cilium assembly"/>
    <property type="evidence" value="ECO:0007669"/>
    <property type="project" value="InterPro"/>
</dbReference>
<dbReference type="STRING" id="151549.A0A4C1VWU3"/>
<protein>
    <submittedName>
        <fullName evidence="2">Protein inturned</fullName>
    </submittedName>
</protein>
<evidence type="ECO:0000313" key="2">
    <source>
        <dbReference type="EMBL" id="GBP43488.1"/>
    </source>
</evidence>
<accession>A0A4C1VWU3</accession>
<comment type="caution">
    <text evidence="2">The sequence shown here is derived from an EMBL/GenBank/DDBJ whole genome shotgun (WGS) entry which is preliminary data.</text>
</comment>
<dbReference type="GO" id="GO:0005737">
    <property type="term" value="C:cytoplasm"/>
    <property type="evidence" value="ECO:0007669"/>
    <property type="project" value="TreeGrafter"/>
</dbReference>
<feature type="region of interest" description="Disordered" evidence="1">
    <location>
        <begin position="23"/>
        <end position="81"/>
    </location>
</feature>
<dbReference type="PANTHER" id="PTHR21082:SF4">
    <property type="entry name" value="PROTEIN INTURNED"/>
    <property type="match status" value="1"/>
</dbReference>
<dbReference type="AlphaFoldDB" id="A0A4C1VWU3"/>
<feature type="compositionally biased region" description="Basic and acidic residues" evidence="1">
    <location>
        <begin position="42"/>
        <end position="73"/>
    </location>
</feature>
<feature type="compositionally biased region" description="Polar residues" evidence="1">
    <location>
        <begin position="23"/>
        <end position="40"/>
    </location>
</feature>
<dbReference type="GO" id="GO:0005929">
    <property type="term" value="C:cilium"/>
    <property type="evidence" value="ECO:0007669"/>
    <property type="project" value="TreeGrafter"/>
</dbReference>